<dbReference type="Pfam" id="PF07716">
    <property type="entry name" value="bZIP_2"/>
    <property type="match status" value="1"/>
</dbReference>
<dbReference type="InterPro" id="IPR036236">
    <property type="entry name" value="Znf_C2H2_sf"/>
</dbReference>
<feature type="region of interest" description="Disordered" evidence="12">
    <location>
        <begin position="1169"/>
        <end position="1265"/>
    </location>
</feature>
<keyword evidence="3 10" id="KW-0479">Metal-binding</keyword>
<dbReference type="FunFam" id="1.20.5.170:FF:000007">
    <property type="entry name" value="hepatic leukemia factor isoform X2"/>
    <property type="match status" value="1"/>
</dbReference>
<dbReference type="PANTHER" id="PTHR14928">
    <property type="entry name" value="MICRO-RNA BINDING ZINC FINGER CCCH DOMAIN-CONTAINING PROTEIN 7"/>
    <property type="match status" value="1"/>
</dbReference>
<protein>
    <submittedName>
        <fullName evidence="15">Zinc finger CCCH domain-containing protein 7B</fullName>
    </submittedName>
</protein>
<feature type="compositionally biased region" description="Basic and acidic residues" evidence="12">
    <location>
        <begin position="1237"/>
        <end position="1257"/>
    </location>
</feature>
<dbReference type="GO" id="GO:0005634">
    <property type="term" value="C:nucleus"/>
    <property type="evidence" value="ECO:0007669"/>
    <property type="project" value="UniProtKB-SubCell"/>
</dbReference>
<dbReference type="SUPFAM" id="SSF57959">
    <property type="entry name" value="Leucine zipper domain"/>
    <property type="match status" value="1"/>
</dbReference>
<evidence type="ECO:0000256" key="5">
    <source>
        <dbReference type="ARBA" id="ARBA00022833"/>
    </source>
</evidence>
<dbReference type="GO" id="GO:0003700">
    <property type="term" value="F:DNA-binding transcription factor activity"/>
    <property type="evidence" value="ECO:0007669"/>
    <property type="project" value="InterPro"/>
</dbReference>
<dbReference type="Pfam" id="PF12171">
    <property type="entry name" value="zf-C2H2_jaz"/>
    <property type="match status" value="1"/>
</dbReference>
<evidence type="ECO:0000256" key="10">
    <source>
        <dbReference type="PROSITE-ProRule" id="PRU00723"/>
    </source>
</evidence>
<name>A0A5C6NPG4_9TELE</name>
<comment type="subcellular location">
    <subcellularLocation>
        <location evidence="1">Nucleus</location>
    </subcellularLocation>
</comment>
<dbReference type="InterPro" id="IPR039691">
    <property type="entry name" value="ZC3H7A/B"/>
</dbReference>
<evidence type="ECO:0000313" key="15">
    <source>
        <dbReference type="EMBL" id="TWW69512.1"/>
    </source>
</evidence>
<dbReference type="GO" id="GO:0035196">
    <property type="term" value="P:miRNA processing"/>
    <property type="evidence" value="ECO:0007669"/>
    <property type="project" value="TreeGrafter"/>
</dbReference>
<keyword evidence="9" id="KW-0539">Nucleus</keyword>
<proteinExistence type="inferred from homology"/>
<evidence type="ECO:0000256" key="12">
    <source>
        <dbReference type="SAM" id="MobiDB-lite"/>
    </source>
</evidence>
<evidence type="ECO:0000259" key="14">
    <source>
        <dbReference type="PROSITE" id="PS50217"/>
    </source>
</evidence>
<feature type="region of interest" description="Disordered" evidence="12">
    <location>
        <begin position="715"/>
        <end position="737"/>
    </location>
</feature>
<evidence type="ECO:0000256" key="6">
    <source>
        <dbReference type="ARBA" id="ARBA00023015"/>
    </source>
</evidence>
<feature type="region of interest" description="Disordered" evidence="12">
    <location>
        <begin position="430"/>
        <end position="451"/>
    </location>
</feature>
<evidence type="ECO:0000256" key="2">
    <source>
        <dbReference type="ARBA" id="ARBA00009208"/>
    </source>
</evidence>
<feature type="region of interest" description="Disordered" evidence="12">
    <location>
        <begin position="344"/>
        <end position="368"/>
    </location>
</feature>
<dbReference type="CDD" id="cd14695">
    <property type="entry name" value="bZIP_HLF"/>
    <property type="match status" value="1"/>
</dbReference>
<dbReference type="GO" id="GO:0035198">
    <property type="term" value="F:miRNA binding"/>
    <property type="evidence" value="ECO:0007669"/>
    <property type="project" value="InterPro"/>
</dbReference>
<dbReference type="SMART" id="SM00028">
    <property type="entry name" value="TPR"/>
    <property type="match status" value="2"/>
</dbReference>
<comment type="similarity">
    <text evidence="2">Belongs to the bZIP family. PAR subfamily.</text>
</comment>
<dbReference type="InterPro" id="IPR046347">
    <property type="entry name" value="bZIP_sf"/>
</dbReference>
<keyword evidence="8" id="KW-0804">Transcription</keyword>
<keyword evidence="5 10" id="KW-0862">Zinc</keyword>
<dbReference type="InterPro" id="IPR022755">
    <property type="entry name" value="Znf_C2H2_jaz"/>
</dbReference>
<feature type="domain" description="C3H1-type" evidence="13">
    <location>
        <begin position="808"/>
        <end position="836"/>
    </location>
</feature>
<feature type="zinc finger region" description="C3H1-type" evidence="10">
    <location>
        <begin position="808"/>
        <end position="836"/>
    </location>
</feature>
<evidence type="ECO:0000256" key="7">
    <source>
        <dbReference type="ARBA" id="ARBA00023125"/>
    </source>
</evidence>
<accession>A0A5C6NPG4</accession>
<keyword evidence="11" id="KW-0175">Coiled coil</keyword>
<evidence type="ECO:0000256" key="1">
    <source>
        <dbReference type="ARBA" id="ARBA00004123"/>
    </source>
</evidence>
<evidence type="ECO:0000256" key="9">
    <source>
        <dbReference type="ARBA" id="ARBA00023242"/>
    </source>
</evidence>
<keyword evidence="4 10" id="KW-0863">Zinc-finger</keyword>
<feature type="compositionally biased region" description="Acidic residues" evidence="12">
    <location>
        <begin position="1219"/>
        <end position="1234"/>
    </location>
</feature>
<dbReference type="Proteomes" id="UP000324091">
    <property type="component" value="Chromosome 18"/>
</dbReference>
<feature type="region of interest" description="Disordered" evidence="12">
    <location>
        <begin position="1057"/>
        <end position="1097"/>
    </location>
</feature>
<dbReference type="Gene3D" id="3.30.160.60">
    <property type="entry name" value="Classic Zinc Finger"/>
    <property type="match status" value="1"/>
</dbReference>
<dbReference type="GO" id="GO:0008270">
    <property type="term" value="F:zinc ion binding"/>
    <property type="evidence" value="ECO:0007669"/>
    <property type="project" value="UniProtKB-KW"/>
</dbReference>
<evidence type="ECO:0000259" key="13">
    <source>
        <dbReference type="PROSITE" id="PS50103"/>
    </source>
</evidence>
<gene>
    <name evidence="15" type="ORF">D4764_18G0003180</name>
</gene>
<dbReference type="SUPFAM" id="SSF57667">
    <property type="entry name" value="beta-beta-alpha zinc fingers"/>
    <property type="match status" value="1"/>
</dbReference>
<dbReference type="PANTHER" id="PTHR14928:SF6">
    <property type="entry name" value="ZINC FINGER CCCH DOMAIN-CONTAINING PROTEIN 7B"/>
    <property type="match status" value="1"/>
</dbReference>
<dbReference type="SUPFAM" id="SSF48452">
    <property type="entry name" value="TPR-like"/>
    <property type="match status" value="1"/>
</dbReference>
<keyword evidence="16" id="KW-1185">Reference proteome</keyword>
<keyword evidence="6" id="KW-0805">Transcription regulation</keyword>
<dbReference type="SMART" id="SM00338">
    <property type="entry name" value="BRLZ"/>
    <property type="match status" value="1"/>
</dbReference>
<feature type="compositionally biased region" description="Low complexity" evidence="12">
    <location>
        <begin position="1169"/>
        <end position="1201"/>
    </location>
</feature>
<evidence type="ECO:0000256" key="11">
    <source>
        <dbReference type="SAM" id="Coils"/>
    </source>
</evidence>
<dbReference type="PROSITE" id="PS50103">
    <property type="entry name" value="ZF_C3H1"/>
    <property type="match status" value="1"/>
</dbReference>
<feature type="compositionally biased region" description="Gly residues" evidence="12">
    <location>
        <begin position="1080"/>
        <end position="1096"/>
    </location>
</feature>
<feature type="region of interest" description="Disordered" evidence="12">
    <location>
        <begin position="1284"/>
        <end position="1303"/>
    </location>
</feature>
<reference evidence="15 16" key="1">
    <citation type="submission" date="2019-04" db="EMBL/GenBank/DDBJ databases">
        <title>Chromosome genome assembly for Takifugu flavidus.</title>
        <authorList>
            <person name="Xiao S."/>
        </authorList>
    </citation>
    <scope>NUCLEOTIDE SEQUENCE [LARGE SCALE GENOMIC DNA]</scope>
    <source>
        <strain evidence="15">HTHZ2018</strain>
        <tissue evidence="15">Muscle</tissue>
    </source>
</reference>
<dbReference type="PROSITE" id="PS50217">
    <property type="entry name" value="BZIP"/>
    <property type="match status" value="1"/>
</dbReference>
<evidence type="ECO:0000256" key="3">
    <source>
        <dbReference type="ARBA" id="ARBA00022723"/>
    </source>
</evidence>
<keyword evidence="7" id="KW-0238">DNA-binding</keyword>
<dbReference type="InterPro" id="IPR036855">
    <property type="entry name" value="Znf_CCCH_sf"/>
</dbReference>
<feature type="coiled-coil region" evidence="11">
    <location>
        <begin position="1355"/>
        <end position="1389"/>
    </location>
</feature>
<comment type="caution">
    <text evidence="15">The sequence shown here is derived from an EMBL/GenBank/DDBJ whole genome shotgun (WGS) entry which is preliminary data.</text>
</comment>
<dbReference type="Gene3D" id="1.20.5.170">
    <property type="match status" value="1"/>
</dbReference>
<dbReference type="Gene3D" id="1.25.40.10">
    <property type="entry name" value="Tetratricopeptide repeat domain"/>
    <property type="match status" value="1"/>
</dbReference>
<dbReference type="InterPro" id="IPR011990">
    <property type="entry name" value="TPR-like_helical_dom_sf"/>
</dbReference>
<dbReference type="SUPFAM" id="SSF90229">
    <property type="entry name" value="CCCH zinc finger"/>
    <property type="match status" value="1"/>
</dbReference>
<dbReference type="EMBL" id="RHFK02000010">
    <property type="protein sequence ID" value="TWW69512.1"/>
    <property type="molecule type" value="Genomic_DNA"/>
</dbReference>
<feature type="domain" description="BZIP" evidence="14">
    <location>
        <begin position="1323"/>
        <end position="1386"/>
    </location>
</feature>
<organism evidence="15 16">
    <name type="scientific">Takifugu flavidus</name>
    <name type="common">sansaifugu</name>
    <dbReference type="NCBI Taxonomy" id="433684"/>
    <lineage>
        <taxon>Eukaryota</taxon>
        <taxon>Metazoa</taxon>
        <taxon>Chordata</taxon>
        <taxon>Craniata</taxon>
        <taxon>Vertebrata</taxon>
        <taxon>Euteleostomi</taxon>
        <taxon>Actinopterygii</taxon>
        <taxon>Neopterygii</taxon>
        <taxon>Teleostei</taxon>
        <taxon>Neoteleostei</taxon>
        <taxon>Acanthomorphata</taxon>
        <taxon>Eupercaria</taxon>
        <taxon>Tetraodontiformes</taxon>
        <taxon>Tetradontoidea</taxon>
        <taxon>Tetraodontidae</taxon>
        <taxon>Takifugu</taxon>
    </lineage>
</organism>
<dbReference type="GO" id="GO:0003677">
    <property type="term" value="F:DNA binding"/>
    <property type="evidence" value="ECO:0007669"/>
    <property type="project" value="UniProtKB-KW"/>
</dbReference>
<dbReference type="InterPro" id="IPR019734">
    <property type="entry name" value="TPR_rpt"/>
</dbReference>
<dbReference type="InterPro" id="IPR000571">
    <property type="entry name" value="Znf_CCCH"/>
</dbReference>
<evidence type="ECO:0000256" key="4">
    <source>
        <dbReference type="ARBA" id="ARBA00022771"/>
    </source>
</evidence>
<sequence>MDPARQKRRDEINKSLAFIQSSLAYSEPDGYQGLLTKLVFNLLEEGNTLFKEEKWKEAVGEFTEGLNVSLYAAADNIDVPEVLRESLYVNRAAAYQSLRNYELAVKDCEEALVLCEENRRALYRKAVCLKELGKYREAYECTTRFLLISRLDKQVNDLAQELAVHLGLKNRKPYISTKEQPLIITDNASANCPADAIKVPVAHSENGLHPLSCFAPVTFPSMPQVTVPSRNHVSTTACALDSVEDSELMGEDLDSLLDQEPTEVLHQLTLDPGHRVGAVLPPAFISPEQTLDSLDFFTETSPTGETLDALDDLLSSEIGCSASPRNSGLACMRLDALDSLDSLDDFSESSQRPATESKPDWNVGGNSLDDLDPLEHHIDQGDLRRNIQEPVVNHLDSLDDLDTFPSAEAVAAPLDSIFQFNSPVLPTAAASVMQSPQSNKHTDNRRSGRSQEAFANPLSSTHKFLQACSACFPRKAPGTYAFIHKPDLVHKCKRDVLLCKRKVGFPSEWTKVRPLPLMPSFNGPFVLCKDMMRTGNSSQCKLGENCTFAYNQLEIDVWTMERTGKLDRNFLFETSAKLDPANCIIHLLQEFKGVFVFLCQTCFDGKPRTISRRDKGDPTICSGARHSFDANKCLVFEVKSLSVRKVRPLSVLCRLDLCQQAVHMNSQREDGCNYAHSVIELKTWMVQRHTGISHNEIVKVSTKYYEKHEQTFYRDEGNKLSPGGGVSKPKGGEGSGGVRYGPKNMKIDFACAQCWQAGLKSLPDKALKYCSGIGRHKWTKDRLLLLVTSPERKKWVQVRPLPRVKHIPNHYDMCVQVLKKKKCSYPGNCTFAHSQEEREMWTYMKNNDLHDMDQIYNMWLAQNAHSRQSDEAALTKGTAEEKKTAMPTDYAESLINFYCHLCGRHSNGDRQWEQHISSERHKDRVFSCEGEDEALMWIYRFPGTCFKLCPNSSIMSANKTLGDRSDIPDLLKSLADYPFSFPDFEDAVSRSTVQEWACRVVAGARLDSHVLFVRNHAHRQIVLSPAVTGALQPNENAAAPASEKSFVLKKIMDIPPPNILEEGDDEIEKEKLSSSEDVEGGGAAAPSTGGGSGTGGVSASLTPAIWEKTIPYDGENFHLEYMDLDEFLLENGIPVTLEEEEQLQKSTAGKGKSVPKVTASAAASAITTTAAATTTTTPPSAAASVSASASTSSESADSAESSDPEGLVIVTTLQPAKLEDDEDEDEEGQEEDSLLEVSKEEVEVKEKQTGRNSEERNTPSPIDPEAIEVDINFQPDPTDLVLSSVPGGELFNPRKHKFSEDELKPQPMIKKAKKVFVPDDQKDDKYWSRRKKNNVAAKRSRDARRLKENQITVRASFLERENAALRQQVAELRKDCGRCKNILARYEAKYGPL</sequence>
<dbReference type="InterPro" id="IPR004827">
    <property type="entry name" value="bZIP"/>
</dbReference>
<evidence type="ECO:0000313" key="16">
    <source>
        <dbReference type="Proteomes" id="UP000324091"/>
    </source>
</evidence>
<feature type="compositionally biased region" description="Gly residues" evidence="12">
    <location>
        <begin position="722"/>
        <end position="737"/>
    </location>
</feature>
<evidence type="ECO:0000256" key="8">
    <source>
        <dbReference type="ARBA" id="ARBA00023163"/>
    </source>
</evidence>